<reference evidence="3" key="1">
    <citation type="journal article" date="2014" name="Front. Microbiol.">
        <title>High frequency of phylogenetically diverse reductive dehalogenase-homologous genes in deep subseafloor sedimentary metagenomes.</title>
        <authorList>
            <person name="Kawai M."/>
            <person name="Futagami T."/>
            <person name="Toyoda A."/>
            <person name="Takaki Y."/>
            <person name="Nishi S."/>
            <person name="Hori S."/>
            <person name="Arai W."/>
            <person name="Tsubouchi T."/>
            <person name="Morono Y."/>
            <person name="Uchiyama I."/>
            <person name="Ito T."/>
            <person name="Fujiyama A."/>
            <person name="Inagaki F."/>
            <person name="Takami H."/>
        </authorList>
    </citation>
    <scope>NUCLEOTIDE SEQUENCE</scope>
    <source>
        <strain evidence="3">Expedition CK06-06</strain>
    </source>
</reference>
<proteinExistence type="predicted"/>
<gene>
    <name evidence="3" type="ORF">S01H1_49349</name>
</gene>
<dbReference type="EMBL" id="BARS01031741">
    <property type="protein sequence ID" value="GAG21563.1"/>
    <property type="molecule type" value="Genomic_DNA"/>
</dbReference>
<evidence type="ECO:0000256" key="1">
    <source>
        <dbReference type="SAM" id="Coils"/>
    </source>
</evidence>
<evidence type="ECO:0000256" key="2">
    <source>
        <dbReference type="SAM" id="MobiDB-lite"/>
    </source>
</evidence>
<feature type="region of interest" description="Disordered" evidence="2">
    <location>
        <begin position="33"/>
        <end position="101"/>
    </location>
</feature>
<dbReference type="AlphaFoldDB" id="X0WAG7"/>
<feature type="compositionally biased region" description="Basic and acidic residues" evidence="2">
    <location>
        <begin position="76"/>
        <end position="99"/>
    </location>
</feature>
<feature type="coiled-coil region" evidence="1">
    <location>
        <begin position="181"/>
        <end position="208"/>
    </location>
</feature>
<feature type="coiled-coil region" evidence="1">
    <location>
        <begin position="104"/>
        <end position="131"/>
    </location>
</feature>
<keyword evidence="1" id="KW-0175">Coiled coil</keyword>
<evidence type="ECO:0000313" key="3">
    <source>
        <dbReference type="EMBL" id="GAG21563.1"/>
    </source>
</evidence>
<name>X0WAG7_9ZZZZ</name>
<organism evidence="3">
    <name type="scientific">marine sediment metagenome</name>
    <dbReference type="NCBI Taxonomy" id="412755"/>
    <lineage>
        <taxon>unclassified sequences</taxon>
        <taxon>metagenomes</taxon>
        <taxon>ecological metagenomes</taxon>
    </lineage>
</organism>
<accession>X0WAG7</accession>
<comment type="caution">
    <text evidence="3">The sequence shown here is derived from an EMBL/GenBank/DDBJ whole genome shotgun (WGS) entry which is preliminary data.</text>
</comment>
<protein>
    <submittedName>
        <fullName evidence="3">Uncharacterized protein</fullName>
    </submittedName>
</protein>
<feature type="compositionally biased region" description="Basic and acidic residues" evidence="2">
    <location>
        <begin position="40"/>
        <end position="49"/>
    </location>
</feature>
<feature type="region of interest" description="Disordered" evidence="2">
    <location>
        <begin position="228"/>
        <end position="249"/>
    </location>
</feature>
<feature type="non-terminal residue" evidence="3">
    <location>
        <position position="249"/>
    </location>
</feature>
<sequence length="249" mass="27639">MRSIVSALIAALLLGLMCGIAAADDEKGGLSGLGGMFGTEPDHKDEGLEGKGPAAPAGGGEKPKPEPEPPEAGPTLEDHIAGLEKQIEGMKKGPPKDQPRITTAEEAEKAVKALRETHNRAMKNLDMADREKTRQAAERLENFDERWNERLAKIHKDLTVDDLRKGRKPPDVDPAAWASAYDQFASEHAALEAELAETAQKLSAKRKRQLRPLNDELKRAEEWAKQWREHPDIMPKTMQREMNRRTHQA</sequence>